<feature type="region of interest" description="Disordered" evidence="1">
    <location>
        <begin position="1"/>
        <end position="21"/>
    </location>
</feature>
<reference evidence="2" key="1">
    <citation type="submission" date="2021-01" db="EMBL/GenBank/DDBJ databases">
        <title>A chromosome-scale assembly of European eel, Anguilla anguilla.</title>
        <authorList>
            <person name="Henkel C."/>
            <person name="Jong-Raadsen S.A."/>
            <person name="Dufour S."/>
            <person name="Weltzien F.-A."/>
            <person name="Palstra A.P."/>
            <person name="Pelster B."/>
            <person name="Spaink H.P."/>
            <person name="Van Den Thillart G.E."/>
            <person name="Jansen H."/>
            <person name="Zahm M."/>
            <person name="Klopp C."/>
            <person name="Cedric C."/>
            <person name="Louis A."/>
            <person name="Berthelot C."/>
            <person name="Parey E."/>
            <person name="Roest Crollius H."/>
            <person name="Montfort J."/>
            <person name="Robinson-Rechavi M."/>
            <person name="Bucao C."/>
            <person name="Bouchez O."/>
            <person name="Gislard M."/>
            <person name="Lluch J."/>
            <person name="Milhes M."/>
            <person name="Lampietro C."/>
            <person name="Lopez Roques C."/>
            <person name="Donnadieu C."/>
            <person name="Braasch I."/>
            <person name="Desvignes T."/>
            <person name="Postlethwait J."/>
            <person name="Bobe J."/>
            <person name="Guiguen Y."/>
            <person name="Dirks R."/>
        </authorList>
    </citation>
    <scope>NUCLEOTIDE SEQUENCE</scope>
    <source>
        <strain evidence="2">Tag_6206</strain>
        <tissue evidence="2">Liver</tissue>
    </source>
</reference>
<feature type="compositionally biased region" description="Polar residues" evidence="1">
    <location>
        <begin position="1"/>
        <end position="18"/>
    </location>
</feature>
<sequence>MTSTWTLTQRRSLGSSERTPPPLHIAIVTQIHPLTWSATHLQEDSGGASEPETITAEMQEPFFWHFKFTPFRGRPFLHFSL</sequence>
<evidence type="ECO:0000313" key="2">
    <source>
        <dbReference type="EMBL" id="KAG5846468.1"/>
    </source>
</evidence>
<comment type="caution">
    <text evidence="2">The sequence shown here is derived from an EMBL/GenBank/DDBJ whole genome shotgun (WGS) entry which is preliminary data.</text>
</comment>
<gene>
    <name evidence="2" type="ORF">ANANG_G00115280</name>
</gene>
<name>A0A9D3MFB9_ANGAN</name>
<organism evidence="2 3">
    <name type="scientific">Anguilla anguilla</name>
    <name type="common">European freshwater eel</name>
    <name type="synonym">Muraena anguilla</name>
    <dbReference type="NCBI Taxonomy" id="7936"/>
    <lineage>
        <taxon>Eukaryota</taxon>
        <taxon>Metazoa</taxon>
        <taxon>Chordata</taxon>
        <taxon>Craniata</taxon>
        <taxon>Vertebrata</taxon>
        <taxon>Euteleostomi</taxon>
        <taxon>Actinopterygii</taxon>
        <taxon>Neopterygii</taxon>
        <taxon>Teleostei</taxon>
        <taxon>Anguilliformes</taxon>
        <taxon>Anguillidae</taxon>
        <taxon>Anguilla</taxon>
    </lineage>
</organism>
<dbReference type="EMBL" id="JAFIRN010000006">
    <property type="protein sequence ID" value="KAG5846468.1"/>
    <property type="molecule type" value="Genomic_DNA"/>
</dbReference>
<dbReference type="Proteomes" id="UP001044222">
    <property type="component" value="Unassembled WGS sequence"/>
</dbReference>
<accession>A0A9D3MFB9</accession>
<protein>
    <submittedName>
        <fullName evidence="2">Uncharacterized protein</fullName>
    </submittedName>
</protein>
<dbReference type="AlphaFoldDB" id="A0A9D3MFB9"/>
<keyword evidence="3" id="KW-1185">Reference proteome</keyword>
<evidence type="ECO:0000256" key="1">
    <source>
        <dbReference type="SAM" id="MobiDB-lite"/>
    </source>
</evidence>
<evidence type="ECO:0000313" key="3">
    <source>
        <dbReference type="Proteomes" id="UP001044222"/>
    </source>
</evidence>
<proteinExistence type="predicted"/>